<dbReference type="RefSeq" id="WP_067942196.1">
    <property type="nucleotide sequence ID" value="NZ_CAUHMM010000043.1"/>
</dbReference>
<dbReference type="SUPFAM" id="SSF52943">
    <property type="entry name" value="ATP synthase (F1-ATPase), gamma subunit"/>
    <property type="match status" value="1"/>
</dbReference>
<evidence type="ECO:0000256" key="7">
    <source>
        <dbReference type="ARBA" id="ARBA00023136"/>
    </source>
</evidence>
<keyword evidence="8 10" id="KW-0139">CF(1)</keyword>
<dbReference type="PRINTS" id="PR00126">
    <property type="entry name" value="ATPASEGAMMA"/>
</dbReference>
<evidence type="ECO:0000256" key="1">
    <source>
        <dbReference type="ARBA" id="ARBA00003456"/>
    </source>
</evidence>
<evidence type="ECO:0000256" key="4">
    <source>
        <dbReference type="ARBA" id="ARBA00022448"/>
    </source>
</evidence>
<keyword evidence="12" id="KW-1185">Reference proteome</keyword>
<dbReference type="GO" id="GO:0005886">
    <property type="term" value="C:plasma membrane"/>
    <property type="evidence" value="ECO:0007669"/>
    <property type="project" value="UniProtKB-SubCell"/>
</dbReference>
<sequence>MAGNQRVYKQRIRSTQTLQKVFRAMELIASSRIGAARRNAEEAGPYDHALSQAVAAVGTYSNLDHPITQERADTKRVAVLVVTSDRGMAGAYSATILRESERLIDQLVEEGKEPVVFTFGRRAHSYFTFRGRDVERSWVGESDRPTDGTIDEVSNVLLHYFLAPAAEGGVGEVHVVFTRYVSMVKQVPEVRRMLPLTVVDVDGPGELNREDVAAGRAMERPEATGAQPLYEFVPSAEVVLDALLTRYVRSRIRNAVLQAAASELASRQQAMHTATDNAQDLITRYTRLANAARQGDITQEITEIVSGADALGAE</sequence>
<keyword evidence="6 10" id="KW-0406">Ion transport</keyword>
<evidence type="ECO:0000256" key="3">
    <source>
        <dbReference type="ARBA" id="ARBA00007681"/>
    </source>
</evidence>
<keyword evidence="10" id="KW-1003">Cell membrane</keyword>
<dbReference type="CDD" id="cd12151">
    <property type="entry name" value="F1-ATPase_gamma"/>
    <property type="match status" value="1"/>
</dbReference>
<dbReference type="PROSITE" id="PS00153">
    <property type="entry name" value="ATPASE_GAMMA"/>
    <property type="match status" value="1"/>
</dbReference>
<dbReference type="InterPro" id="IPR035968">
    <property type="entry name" value="ATP_synth_F1_ATPase_gsu"/>
</dbReference>
<evidence type="ECO:0000313" key="11">
    <source>
        <dbReference type="EMBL" id="AMD87488.1"/>
    </source>
</evidence>
<dbReference type="Gene3D" id="1.10.287.80">
    <property type="entry name" value="ATP synthase, gamma subunit, helix hairpin domain"/>
    <property type="match status" value="1"/>
</dbReference>
<evidence type="ECO:0000313" key="12">
    <source>
        <dbReference type="Proteomes" id="UP000065220"/>
    </source>
</evidence>
<keyword evidence="7 10" id="KW-0472">Membrane</keyword>
<comment type="subcellular location">
    <subcellularLocation>
        <location evidence="10">Cell membrane</location>
        <topology evidence="10">Peripheral membrane protein</topology>
    </subcellularLocation>
    <subcellularLocation>
        <location evidence="2">Membrane</location>
        <topology evidence="2">Peripheral membrane protein</topology>
    </subcellularLocation>
</comment>
<accession>A0A0X8JER9</accession>
<comment type="subunit">
    <text evidence="10">F-type ATPases have 2 components, CF(1) - the catalytic core - and CF(0) - the membrane proton channel. CF(1) has five subunits: alpha(3), beta(3), gamma(1), delta(1), epsilon(1). CF(0) has three main subunits: a, b and c.</text>
</comment>
<dbReference type="GO" id="GO:0045259">
    <property type="term" value="C:proton-transporting ATP synthase complex"/>
    <property type="evidence" value="ECO:0007669"/>
    <property type="project" value="UniProtKB-KW"/>
</dbReference>
<dbReference type="InterPro" id="IPR000131">
    <property type="entry name" value="ATP_synth_F1_gsu"/>
</dbReference>
<dbReference type="PANTHER" id="PTHR11693:SF22">
    <property type="entry name" value="ATP SYNTHASE SUBUNIT GAMMA, MITOCHONDRIAL"/>
    <property type="match status" value="1"/>
</dbReference>
<dbReference type="InterPro" id="IPR023632">
    <property type="entry name" value="ATP_synth_F1_gsu_CS"/>
</dbReference>
<organism evidence="11 12">
    <name type="scientific">Actinomyces radicidentis</name>
    <dbReference type="NCBI Taxonomy" id="111015"/>
    <lineage>
        <taxon>Bacteria</taxon>
        <taxon>Bacillati</taxon>
        <taxon>Actinomycetota</taxon>
        <taxon>Actinomycetes</taxon>
        <taxon>Actinomycetales</taxon>
        <taxon>Actinomycetaceae</taxon>
        <taxon>Actinomyces</taxon>
    </lineage>
</organism>
<dbReference type="STRING" id="111015.AXF14_07705"/>
<dbReference type="GO" id="GO:0005524">
    <property type="term" value="F:ATP binding"/>
    <property type="evidence" value="ECO:0007669"/>
    <property type="project" value="UniProtKB-UniRule"/>
</dbReference>
<dbReference type="Proteomes" id="UP000065220">
    <property type="component" value="Chromosome"/>
</dbReference>
<dbReference type="Gene3D" id="3.40.1380.10">
    <property type="match status" value="1"/>
</dbReference>
<evidence type="ECO:0000256" key="8">
    <source>
        <dbReference type="ARBA" id="ARBA00023196"/>
    </source>
</evidence>
<evidence type="ECO:0000256" key="10">
    <source>
        <dbReference type="HAMAP-Rule" id="MF_00815"/>
    </source>
</evidence>
<evidence type="ECO:0000256" key="2">
    <source>
        <dbReference type="ARBA" id="ARBA00004170"/>
    </source>
</evidence>
<keyword evidence="5 10" id="KW-0375">Hydrogen ion transport</keyword>
<dbReference type="Pfam" id="PF00231">
    <property type="entry name" value="ATP-synt"/>
    <property type="match status" value="1"/>
</dbReference>
<dbReference type="EMBL" id="CP014228">
    <property type="protein sequence ID" value="AMD87488.1"/>
    <property type="molecule type" value="Genomic_DNA"/>
</dbReference>
<reference evidence="12" key="1">
    <citation type="submission" date="2016-02" db="EMBL/GenBank/DDBJ databases">
        <authorList>
            <person name="Holder M.E."/>
            <person name="Ajami N.J."/>
            <person name="Petrosino J.F."/>
        </authorList>
    </citation>
    <scope>NUCLEOTIDE SEQUENCE [LARGE SCALE GENOMIC DNA]</scope>
    <source>
        <strain evidence="12">CCUG 36733</strain>
    </source>
</reference>
<evidence type="ECO:0000256" key="6">
    <source>
        <dbReference type="ARBA" id="ARBA00023065"/>
    </source>
</evidence>
<dbReference type="GO" id="GO:0042777">
    <property type="term" value="P:proton motive force-driven plasma membrane ATP synthesis"/>
    <property type="evidence" value="ECO:0007669"/>
    <property type="project" value="UniProtKB-UniRule"/>
</dbReference>
<dbReference type="HAMAP" id="MF_00815">
    <property type="entry name" value="ATP_synth_gamma_bact"/>
    <property type="match status" value="1"/>
</dbReference>
<dbReference type="OrthoDB" id="9812769at2"/>
<comment type="function">
    <text evidence="1 10">Produces ATP from ADP in the presence of a proton gradient across the membrane. The gamma chain is believed to be important in regulating ATPase activity and the flow of protons through the CF(0) complex.</text>
</comment>
<name>A0A0X8JER9_ACTRD</name>
<dbReference type="PANTHER" id="PTHR11693">
    <property type="entry name" value="ATP SYNTHASE GAMMA CHAIN"/>
    <property type="match status" value="1"/>
</dbReference>
<evidence type="ECO:0000256" key="9">
    <source>
        <dbReference type="ARBA" id="ARBA00023310"/>
    </source>
</evidence>
<protein>
    <recommendedName>
        <fullName evidence="10">ATP synthase gamma chain</fullName>
    </recommendedName>
    <alternativeName>
        <fullName evidence="10">ATP synthase F1 sector gamma subunit</fullName>
    </alternativeName>
    <alternativeName>
        <fullName evidence="10">F-ATPase gamma subunit</fullName>
    </alternativeName>
</protein>
<dbReference type="KEGG" id="ard:AXF14_07705"/>
<dbReference type="AlphaFoldDB" id="A0A0X8JER9"/>
<keyword evidence="9 10" id="KW-0066">ATP synthesis</keyword>
<dbReference type="NCBIfam" id="TIGR01146">
    <property type="entry name" value="ATPsyn_F1gamma"/>
    <property type="match status" value="1"/>
</dbReference>
<dbReference type="NCBIfam" id="NF004145">
    <property type="entry name" value="PRK05621.1-2"/>
    <property type="match status" value="1"/>
</dbReference>
<proteinExistence type="inferred from homology"/>
<evidence type="ECO:0000256" key="5">
    <source>
        <dbReference type="ARBA" id="ARBA00022781"/>
    </source>
</evidence>
<dbReference type="GO" id="GO:0046933">
    <property type="term" value="F:proton-transporting ATP synthase activity, rotational mechanism"/>
    <property type="evidence" value="ECO:0007669"/>
    <property type="project" value="UniProtKB-UniRule"/>
</dbReference>
<comment type="similarity">
    <text evidence="3 10">Belongs to the ATPase gamma chain family.</text>
</comment>
<gene>
    <name evidence="10" type="primary">atpG</name>
    <name evidence="11" type="ORF">AXF14_07705</name>
</gene>
<keyword evidence="4 10" id="KW-0813">Transport</keyword>